<feature type="transmembrane region" description="Helical" evidence="6">
    <location>
        <begin position="146"/>
        <end position="167"/>
    </location>
</feature>
<keyword evidence="3 6" id="KW-0812">Transmembrane</keyword>
<feature type="transmembrane region" description="Helical" evidence="6">
    <location>
        <begin position="291"/>
        <end position="312"/>
    </location>
</feature>
<accession>A0ABR7G471</accession>
<dbReference type="PANTHER" id="PTHR10010:SF46">
    <property type="entry name" value="SODIUM-DEPENDENT PHOSPHATE TRANSPORT PROTEIN 2B"/>
    <property type="match status" value="1"/>
</dbReference>
<keyword evidence="5 6" id="KW-0472">Membrane</keyword>
<keyword evidence="4 6" id="KW-1133">Transmembrane helix</keyword>
<feature type="transmembrane region" description="Helical" evidence="6">
    <location>
        <begin position="51"/>
        <end position="75"/>
    </location>
</feature>
<dbReference type="SUPFAM" id="SSF109755">
    <property type="entry name" value="PhoU-like"/>
    <property type="match status" value="1"/>
</dbReference>
<comment type="caution">
    <text evidence="8">The sequence shown here is derived from an EMBL/GenBank/DDBJ whole genome shotgun (WGS) entry which is preliminary data.</text>
</comment>
<dbReference type="InterPro" id="IPR026022">
    <property type="entry name" value="PhoU_dom"/>
</dbReference>
<sequence>MAIVSMILSLLSGVALFLFGMSLMGDGLKSVAGNKLEAFLYKMTNTPLKGVALGTGVTSVIQSSSATTVMVIGFVNSGMMKLKQAIGIIMGANIGTSITGWILCLSYIQGSNGVASLLSTATISAVVAVIGIILRMFGKRTVHKNLGNIMLGFSILMTGMQTMSGAVAPLKESPVFVDMLTMFSNPLAGILVGILFTAVLQSASATVGVLQALSVTGLLTFASAFPIVLGIGVGAACPVLISAIGANKNGKRTALVYLMNDLFGLVVWSVIFYTVNAFVHFTFMDMIMSPVSIALLNTVFRVATVCVLFPFIPKLEQLVCYLVKDSAEELEDEADFDLLEERLINYPALAIGQCHRAMNGMAKKLRKNVNRAMNLINNYQQDKFDKVQRKEDLIDKYESRLGEYLIKLTKHEMNTLQTTQVSLYLHTINDFERIGDHASYIAHLSNEMHDNHIQFSQSAWDELNVVMEAVREEINITCNAFMNDDKEAAERVAPLGMLITKMCDELKLHHVARLSDGICGLEEGTVFNDILNSFNRIAAHCASAMVALMKSGEVDSDPHIHDSKIYPSNSPRYLEYLKEYCEKYDMKNEGHVLSMEPEEIE</sequence>
<dbReference type="RefSeq" id="WP_186864367.1">
    <property type="nucleotide sequence ID" value="NZ_JACOPE010000001.1"/>
</dbReference>
<evidence type="ECO:0000313" key="8">
    <source>
        <dbReference type="EMBL" id="MBC5682239.1"/>
    </source>
</evidence>
<feature type="transmembrane region" description="Helical" evidence="6">
    <location>
        <begin position="87"/>
        <end position="108"/>
    </location>
</feature>
<dbReference type="NCBIfam" id="NF037997">
    <property type="entry name" value="Na_Pi_symport"/>
    <property type="match status" value="1"/>
</dbReference>
<feature type="transmembrane region" description="Helical" evidence="6">
    <location>
        <begin position="256"/>
        <end position="279"/>
    </location>
</feature>
<evidence type="ECO:0000256" key="5">
    <source>
        <dbReference type="ARBA" id="ARBA00023136"/>
    </source>
</evidence>
<dbReference type="Gene3D" id="1.20.58.220">
    <property type="entry name" value="Phosphate transport system protein phou homolog 2, domain 2"/>
    <property type="match status" value="1"/>
</dbReference>
<evidence type="ECO:0000256" key="1">
    <source>
        <dbReference type="ARBA" id="ARBA00004651"/>
    </source>
</evidence>
<protein>
    <submittedName>
        <fullName evidence="8">Na/Pi cotransporter family protein</fullName>
    </submittedName>
</protein>
<dbReference type="EMBL" id="JACOPE010000001">
    <property type="protein sequence ID" value="MBC5682239.1"/>
    <property type="molecule type" value="Genomic_DNA"/>
</dbReference>
<feature type="domain" description="PhoU" evidence="7">
    <location>
        <begin position="360"/>
        <end position="443"/>
    </location>
</feature>
<dbReference type="PANTHER" id="PTHR10010">
    <property type="entry name" value="SOLUTE CARRIER FAMILY 34 SODIUM PHOSPHATE , MEMBER 2-RELATED"/>
    <property type="match status" value="1"/>
</dbReference>
<evidence type="ECO:0000256" key="2">
    <source>
        <dbReference type="ARBA" id="ARBA00022475"/>
    </source>
</evidence>
<feature type="transmembrane region" description="Helical" evidence="6">
    <location>
        <begin position="114"/>
        <end position="134"/>
    </location>
</feature>
<feature type="transmembrane region" description="Helical" evidence="6">
    <location>
        <begin position="187"/>
        <end position="210"/>
    </location>
</feature>
<comment type="subcellular location">
    <subcellularLocation>
        <location evidence="1">Cell membrane</location>
        <topology evidence="1">Multi-pass membrane protein</topology>
    </subcellularLocation>
</comment>
<name>A0ABR7G471_9FIRM</name>
<evidence type="ECO:0000256" key="3">
    <source>
        <dbReference type="ARBA" id="ARBA00022692"/>
    </source>
</evidence>
<keyword evidence="2" id="KW-1003">Cell membrane</keyword>
<dbReference type="InterPro" id="IPR003841">
    <property type="entry name" value="Na/Pi_transpt"/>
</dbReference>
<evidence type="ECO:0000256" key="4">
    <source>
        <dbReference type="ARBA" id="ARBA00022989"/>
    </source>
</evidence>
<evidence type="ECO:0000313" key="9">
    <source>
        <dbReference type="Proteomes" id="UP000631576"/>
    </source>
</evidence>
<proteinExistence type="predicted"/>
<dbReference type="Pfam" id="PF02690">
    <property type="entry name" value="Na_Pi_cotrans"/>
    <property type="match status" value="2"/>
</dbReference>
<dbReference type="Pfam" id="PF01895">
    <property type="entry name" value="PhoU"/>
    <property type="match status" value="1"/>
</dbReference>
<dbReference type="InterPro" id="IPR038078">
    <property type="entry name" value="PhoU-like_sf"/>
</dbReference>
<reference evidence="8 9" key="1">
    <citation type="submission" date="2020-08" db="EMBL/GenBank/DDBJ databases">
        <title>Genome public.</title>
        <authorList>
            <person name="Liu C."/>
            <person name="Sun Q."/>
        </authorList>
    </citation>
    <scope>NUCLEOTIDE SEQUENCE [LARGE SCALE GENOMIC DNA]</scope>
    <source>
        <strain evidence="8 9">NSJ-13</strain>
    </source>
</reference>
<evidence type="ECO:0000256" key="6">
    <source>
        <dbReference type="SAM" id="Phobius"/>
    </source>
</evidence>
<keyword evidence="9" id="KW-1185">Reference proteome</keyword>
<gene>
    <name evidence="8" type="ORF">H8S40_01355</name>
</gene>
<feature type="transmembrane region" description="Helical" evidence="6">
    <location>
        <begin position="217"/>
        <end position="244"/>
    </location>
</feature>
<organism evidence="8 9">
    <name type="scientific">Ruminococcus hominis</name>
    <dbReference type="NCBI Taxonomy" id="2763065"/>
    <lineage>
        <taxon>Bacteria</taxon>
        <taxon>Bacillati</taxon>
        <taxon>Bacillota</taxon>
        <taxon>Clostridia</taxon>
        <taxon>Eubacteriales</taxon>
        <taxon>Oscillospiraceae</taxon>
        <taxon>Ruminococcus</taxon>
    </lineage>
</organism>
<evidence type="ECO:0000259" key="7">
    <source>
        <dbReference type="Pfam" id="PF01895"/>
    </source>
</evidence>
<dbReference type="Proteomes" id="UP000631576">
    <property type="component" value="Unassembled WGS sequence"/>
</dbReference>